<dbReference type="KEGG" id="snep:Enr13x_67570"/>
<name>A0A518I189_9BACT</name>
<dbReference type="AlphaFoldDB" id="A0A518I189"/>
<evidence type="ECO:0008006" key="3">
    <source>
        <dbReference type="Google" id="ProtNLM"/>
    </source>
</evidence>
<accession>A0A518I189</accession>
<sequence>MKRSAYFVIALVFVLVTWFGIAQQPSRAQNANPRQVPAWEYQELEVHGGGFDRAKANKLGASGWELVATFTPTNRDAVSVCIFKRRK</sequence>
<keyword evidence="2" id="KW-1185">Reference proteome</keyword>
<protein>
    <recommendedName>
        <fullName evidence="3">DUF4177 domain-containing protein</fullName>
    </recommendedName>
</protein>
<dbReference type="EMBL" id="CP037423">
    <property type="protein sequence ID" value="QDV46848.1"/>
    <property type="molecule type" value="Genomic_DNA"/>
</dbReference>
<gene>
    <name evidence="1" type="ORF">Enr13x_67570</name>
</gene>
<reference evidence="1 2" key="1">
    <citation type="submission" date="2019-03" db="EMBL/GenBank/DDBJ databases">
        <title>Deep-cultivation of Planctomycetes and their phenomic and genomic characterization uncovers novel biology.</title>
        <authorList>
            <person name="Wiegand S."/>
            <person name="Jogler M."/>
            <person name="Boedeker C."/>
            <person name="Pinto D."/>
            <person name="Vollmers J."/>
            <person name="Rivas-Marin E."/>
            <person name="Kohn T."/>
            <person name="Peeters S.H."/>
            <person name="Heuer A."/>
            <person name="Rast P."/>
            <person name="Oberbeckmann S."/>
            <person name="Bunk B."/>
            <person name="Jeske O."/>
            <person name="Meyerdierks A."/>
            <person name="Storesund J.E."/>
            <person name="Kallscheuer N."/>
            <person name="Luecker S."/>
            <person name="Lage O.M."/>
            <person name="Pohl T."/>
            <person name="Merkel B.J."/>
            <person name="Hornburger P."/>
            <person name="Mueller R.-W."/>
            <person name="Bruemmer F."/>
            <person name="Labrenz M."/>
            <person name="Spormann A.M."/>
            <person name="Op den Camp H."/>
            <person name="Overmann J."/>
            <person name="Amann R."/>
            <person name="Jetten M.S.M."/>
            <person name="Mascher T."/>
            <person name="Medema M.H."/>
            <person name="Devos D.P."/>
            <person name="Kaster A.-K."/>
            <person name="Ovreas L."/>
            <person name="Rohde M."/>
            <person name="Galperin M.Y."/>
            <person name="Jogler C."/>
        </authorList>
    </citation>
    <scope>NUCLEOTIDE SEQUENCE [LARGE SCALE GENOMIC DNA]</scope>
    <source>
        <strain evidence="1 2">Enr13</strain>
    </source>
</reference>
<dbReference type="Proteomes" id="UP000319004">
    <property type="component" value="Chromosome"/>
</dbReference>
<evidence type="ECO:0000313" key="1">
    <source>
        <dbReference type="EMBL" id="QDV46848.1"/>
    </source>
</evidence>
<proteinExistence type="predicted"/>
<organism evidence="1 2">
    <name type="scientific">Stieleria neptunia</name>
    <dbReference type="NCBI Taxonomy" id="2527979"/>
    <lineage>
        <taxon>Bacteria</taxon>
        <taxon>Pseudomonadati</taxon>
        <taxon>Planctomycetota</taxon>
        <taxon>Planctomycetia</taxon>
        <taxon>Pirellulales</taxon>
        <taxon>Pirellulaceae</taxon>
        <taxon>Stieleria</taxon>
    </lineage>
</organism>
<evidence type="ECO:0000313" key="2">
    <source>
        <dbReference type="Proteomes" id="UP000319004"/>
    </source>
</evidence>